<dbReference type="CDD" id="cd04301">
    <property type="entry name" value="NAT_SF"/>
    <property type="match status" value="1"/>
</dbReference>
<dbReference type="PROSITE" id="PS51186">
    <property type="entry name" value="GNAT"/>
    <property type="match status" value="1"/>
</dbReference>
<evidence type="ECO:0000256" key="2">
    <source>
        <dbReference type="ARBA" id="ARBA00023315"/>
    </source>
</evidence>
<feature type="domain" description="N-acetyltransferase" evidence="3">
    <location>
        <begin position="4"/>
        <end position="152"/>
    </location>
</feature>
<evidence type="ECO:0000256" key="1">
    <source>
        <dbReference type="ARBA" id="ARBA00022679"/>
    </source>
</evidence>
<dbReference type="InterPro" id="IPR016181">
    <property type="entry name" value="Acyl_CoA_acyltransferase"/>
</dbReference>
<dbReference type="SUPFAM" id="SSF55729">
    <property type="entry name" value="Acyl-CoA N-acyltransferases (Nat)"/>
    <property type="match status" value="1"/>
</dbReference>
<keyword evidence="5" id="KW-1185">Reference proteome</keyword>
<protein>
    <submittedName>
        <fullName evidence="4">GNAT superfamily N-acetyltransferase</fullName>
    </submittedName>
</protein>
<dbReference type="InterPro" id="IPR050832">
    <property type="entry name" value="Bact_Acetyltransf"/>
</dbReference>
<dbReference type="GO" id="GO:0016747">
    <property type="term" value="F:acyltransferase activity, transferring groups other than amino-acyl groups"/>
    <property type="evidence" value="ECO:0007669"/>
    <property type="project" value="InterPro"/>
</dbReference>
<sequence length="152" mass="16314">MSLRIIPRLQASDAPRLAPLIAAYSGALLASQPGAPDEAYAAKLIAEPMVGIAGAELDGALVGFALYYDLPEAISGRRAGQLDDLFVDAACRGKGVAQALVACLVEEGAARDWVHLRWMVPEANPAAALYDRIAERAPWRNYVIRIDRSVAW</sequence>
<keyword evidence="1 4" id="KW-0808">Transferase</keyword>
<comment type="caution">
    <text evidence="4">The sequence shown here is derived from an EMBL/GenBank/DDBJ whole genome shotgun (WGS) entry which is preliminary data.</text>
</comment>
<dbReference type="Gene3D" id="3.40.630.30">
    <property type="match status" value="1"/>
</dbReference>
<dbReference type="Proteomes" id="UP000528964">
    <property type="component" value="Unassembled WGS sequence"/>
</dbReference>
<reference evidence="4 5" key="1">
    <citation type="submission" date="2020-08" db="EMBL/GenBank/DDBJ databases">
        <title>Genomic Encyclopedia of Type Strains, Phase IV (KMG-IV): sequencing the most valuable type-strain genomes for metagenomic binning, comparative biology and taxonomic classification.</title>
        <authorList>
            <person name="Goeker M."/>
        </authorList>
    </citation>
    <scope>NUCLEOTIDE SEQUENCE [LARGE SCALE GENOMIC DNA]</scope>
    <source>
        <strain evidence="4 5">DSM 25481</strain>
    </source>
</reference>
<keyword evidence="2" id="KW-0012">Acyltransferase</keyword>
<dbReference type="AlphaFoldDB" id="A0A7W6GG09"/>
<evidence type="ECO:0000259" key="3">
    <source>
        <dbReference type="PROSITE" id="PS51186"/>
    </source>
</evidence>
<evidence type="ECO:0000313" key="4">
    <source>
        <dbReference type="EMBL" id="MBB3973880.1"/>
    </source>
</evidence>
<dbReference type="EMBL" id="JACIDR010000004">
    <property type="protein sequence ID" value="MBB3973880.1"/>
    <property type="molecule type" value="Genomic_DNA"/>
</dbReference>
<gene>
    <name evidence="4" type="ORF">GGR24_002557</name>
</gene>
<dbReference type="RefSeq" id="WP_183395749.1">
    <property type="nucleotide sequence ID" value="NZ_JACIDR010000004.1"/>
</dbReference>
<proteinExistence type="predicted"/>
<dbReference type="InterPro" id="IPR000182">
    <property type="entry name" value="GNAT_dom"/>
</dbReference>
<evidence type="ECO:0000313" key="5">
    <source>
        <dbReference type="Proteomes" id="UP000528964"/>
    </source>
</evidence>
<dbReference type="PANTHER" id="PTHR43877">
    <property type="entry name" value="AMINOALKYLPHOSPHONATE N-ACETYLTRANSFERASE-RELATED-RELATED"/>
    <property type="match status" value="1"/>
</dbReference>
<accession>A0A7W6GG09</accession>
<name>A0A7W6GG09_9HYPH</name>
<organism evidence="4 5">
    <name type="scientific">Hansschlegelia beijingensis</name>
    <dbReference type="NCBI Taxonomy" id="1133344"/>
    <lineage>
        <taxon>Bacteria</taxon>
        <taxon>Pseudomonadati</taxon>
        <taxon>Pseudomonadota</taxon>
        <taxon>Alphaproteobacteria</taxon>
        <taxon>Hyphomicrobiales</taxon>
        <taxon>Methylopilaceae</taxon>
        <taxon>Hansschlegelia</taxon>
    </lineage>
</organism>
<dbReference type="Pfam" id="PF00583">
    <property type="entry name" value="Acetyltransf_1"/>
    <property type="match status" value="1"/>
</dbReference>